<evidence type="ECO:0000313" key="10">
    <source>
        <dbReference type="Proteomes" id="UP000265691"/>
    </source>
</evidence>
<evidence type="ECO:0000313" key="9">
    <source>
        <dbReference type="EMBL" id="RIY32858.1"/>
    </source>
</evidence>
<dbReference type="InterPro" id="IPR027417">
    <property type="entry name" value="P-loop_NTPase"/>
</dbReference>
<evidence type="ECO:0000256" key="4">
    <source>
        <dbReference type="ARBA" id="ARBA00022989"/>
    </source>
</evidence>
<keyword evidence="10" id="KW-1185">Reference proteome</keyword>
<evidence type="ECO:0000259" key="8">
    <source>
        <dbReference type="Pfam" id="PF12696"/>
    </source>
</evidence>
<dbReference type="EMBL" id="NRHC01000043">
    <property type="protein sequence ID" value="RIY32858.1"/>
    <property type="molecule type" value="Genomic_DNA"/>
</dbReference>
<dbReference type="InterPro" id="IPR051539">
    <property type="entry name" value="T4SS-coupling_protein"/>
</dbReference>
<dbReference type="Pfam" id="PF01935">
    <property type="entry name" value="DUF87"/>
    <property type="match status" value="1"/>
</dbReference>
<feature type="transmembrane region" description="Helical" evidence="6">
    <location>
        <begin position="55"/>
        <end position="80"/>
    </location>
</feature>
<accession>A0A3A1Y6L8</accession>
<dbReference type="InterPro" id="IPR022458">
    <property type="entry name" value="Conjugative_coupling_TraG/TraD"/>
</dbReference>
<dbReference type="InterPro" id="IPR032689">
    <property type="entry name" value="TraG-D_C"/>
</dbReference>
<feature type="domain" description="Helicase HerA central" evidence="7">
    <location>
        <begin position="166"/>
        <end position="290"/>
    </location>
</feature>
<dbReference type="Pfam" id="PF12696">
    <property type="entry name" value="TraG-D_C"/>
    <property type="match status" value="1"/>
</dbReference>
<gene>
    <name evidence="9" type="ORF">CKF54_03970</name>
</gene>
<evidence type="ECO:0000256" key="5">
    <source>
        <dbReference type="ARBA" id="ARBA00023136"/>
    </source>
</evidence>
<evidence type="ECO:0000256" key="6">
    <source>
        <dbReference type="SAM" id="Phobius"/>
    </source>
</evidence>
<dbReference type="PANTHER" id="PTHR37937:SF1">
    <property type="entry name" value="CONJUGATIVE TRANSFER: DNA TRANSPORT"/>
    <property type="match status" value="1"/>
</dbReference>
<comment type="subcellular location">
    <subcellularLocation>
        <location evidence="1">Cell membrane</location>
        <topology evidence="1">Multi-pass membrane protein</topology>
    </subcellularLocation>
</comment>
<dbReference type="AlphaFoldDB" id="A0A3A1Y6L8"/>
<organism evidence="9 10">
    <name type="scientific">Psittacicella hinzii</name>
    <dbReference type="NCBI Taxonomy" id="2028575"/>
    <lineage>
        <taxon>Bacteria</taxon>
        <taxon>Pseudomonadati</taxon>
        <taxon>Pseudomonadota</taxon>
        <taxon>Gammaproteobacteria</taxon>
        <taxon>Pasteurellales</taxon>
        <taxon>Psittacicellaceae</taxon>
        <taxon>Psittacicella</taxon>
    </lineage>
</organism>
<comment type="caution">
    <text evidence="9">The sequence shown here is derived from an EMBL/GenBank/DDBJ whole genome shotgun (WGS) entry which is preliminary data.</text>
</comment>
<keyword evidence="4 6" id="KW-1133">Transmembrane helix</keyword>
<evidence type="ECO:0000256" key="3">
    <source>
        <dbReference type="ARBA" id="ARBA00022692"/>
    </source>
</evidence>
<dbReference type="InterPro" id="IPR002789">
    <property type="entry name" value="HerA_central"/>
</dbReference>
<feature type="domain" description="TraD/TraG TraM recognition site" evidence="8">
    <location>
        <begin position="467"/>
        <end position="589"/>
    </location>
</feature>
<evidence type="ECO:0000256" key="1">
    <source>
        <dbReference type="ARBA" id="ARBA00004651"/>
    </source>
</evidence>
<reference evidence="9 10" key="1">
    <citation type="submission" date="2017-08" db="EMBL/GenBank/DDBJ databases">
        <title>Reclassification of Bisgaard taxon 37 and 44.</title>
        <authorList>
            <person name="Christensen H."/>
        </authorList>
    </citation>
    <scope>NUCLEOTIDE SEQUENCE [LARGE SCALE GENOMIC DNA]</scope>
    <source>
        <strain evidence="9 10">B96_3</strain>
    </source>
</reference>
<keyword evidence="3 6" id="KW-0812">Transmembrane</keyword>
<sequence length="616" mass="69745">MQWFQGKTSWLDRILPVSWQEHLSQKYAKEDVSIHWRPNFEQTMVNLCLAMAGGYLLLTFLFIEVGIFVLALLGMALVYYPQARYNRLWLEKRYKRSLLTTTTQELESQLPDNKWWLGKGFYWQASHSFKQQAIQQKYKVSQHPDYSYDKMGASWLHTLEFNEDNLYLDCEHTNGHMLLLGTTGAGKTRAFDLLIQQAILRQESVIIVDPKGDHSLRNKALATADKMNMASRFLAFSPAFAQQSVSLDLLSNYSKTSDLAQRIVALMPNSAVSAPFKAVSYQAVLTIIEALTLLQQKITLGKIYLNLTLGMKNLLQEVMLYACHTYNLPEMAEQLSQENIDTRTFKGILRTYVKVHHPQIKQQAILNLIELYNHDPAHLNKMIASLLPGLQVLASSPMNELISPELEACHDRVVFNLQSLTTNNYILYVGLDSLSDATLSGNIGSLLFADLAGLAGSIYNYQDLKRPINIFVDEAGEVVNDAFIQILNKGRGAGLRCFVACQTIADFNVRTGDQDKTRQMLGNFNNWLALRTTDYQTQKYLAESLRQTRVSVKQNSYLQHDAFTNNSYSEAVKHESTQLITPDILAELPNFEYIARVAGGQVIKGRLAVLQDQADA</sequence>
<name>A0A3A1Y6L8_9GAMM</name>
<keyword evidence="2" id="KW-1003">Cell membrane</keyword>
<dbReference type="PANTHER" id="PTHR37937">
    <property type="entry name" value="CONJUGATIVE TRANSFER: DNA TRANSPORT"/>
    <property type="match status" value="1"/>
</dbReference>
<dbReference type="GO" id="GO:0005886">
    <property type="term" value="C:plasma membrane"/>
    <property type="evidence" value="ECO:0007669"/>
    <property type="project" value="UniProtKB-SubCell"/>
</dbReference>
<protein>
    <submittedName>
        <fullName evidence="9">Uncharacterized protein</fullName>
    </submittedName>
</protein>
<dbReference type="CDD" id="cd01127">
    <property type="entry name" value="TrwB_TraG_TraD_VirD4"/>
    <property type="match status" value="2"/>
</dbReference>
<dbReference type="RefSeq" id="WP_119525004.1">
    <property type="nucleotide sequence ID" value="NZ_NRHC01000043.1"/>
</dbReference>
<dbReference type="SUPFAM" id="SSF52540">
    <property type="entry name" value="P-loop containing nucleoside triphosphate hydrolases"/>
    <property type="match status" value="1"/>
</dbReference>
<dbReference type="OrthoDB" id="7817736at2"/>
<keyword evidence="5 6" id="KW-0472">Membrane</keyword>
<dbReference type="Proteomes" id="UP000265691">
    <property type="component" value="Unassembled WGS sequence"/>
</dbReference>
<dbReference type="NCBIfam" id="TIGR03743">
    <property type="entry name" value="SXT_TraD"/>
    <property type="match status" value="1"/>
</dbReference>
<dbReference type="Gene3D" id="3.40.50.300">
    <property type="entry name" value="P-loop containing nucleotide triphosphate hydrolases"/>
    <property type="match status" value="2"/>
</dbReference>
<evidence type="ECO:0000259" key="7">
    <source>
        <dbReference type="Pfam" id="PF01935"/>
    </source>
</evidence>
<proteinExistence type="predicted"/>
<evidence type="ECO:0000256" key="2">
    <source>
        <dbReference type="ARBA" id="ARBA00022475"/>
    </source>
</evidence>